<proteinExistence type="predicted"/>
<evidence type="ECO:0000313" key="1">
    <source>
        <dbReference type="EMBL" id="KAK7821665.1"/>
    </source>
</evidence>
<dbReference type="EMBL" id="PKMF04000694">
    <property type="protein sequence ID" value="KAK7821665.1"/>
    <property type="molecule type" value="Genomic_DNA"/>
</dbReference>
<accession>A0AAW0J4V9</accession>
<protein>
    <submittedName>
        <fullName evidence="1">Uncharacterized protein</fullName>
    </submittedName>
</protein>
<evidence type="ECO:0000313" key="2">
    <source>
        <dbReference type="Proteomes" id="UP000237347"/>
    </source>
</evidence>
<sequence>MEIFPCADFNVTPPPPTTGTRNQETIMISKHVYYFFSKLIESLQQIVVKIITLQPLDESLTRLSSNLHGVIIFLGKSKSLQKLIKLLVEKPPLIFEMISPLSQKFLELMKYRTRSLVIIKCLEVTNTLGLNV</sequence>
<dbReference type="Gene3D" id="1.25.10.10">
    <property type="entry name" value="Leucine-rich Repeat Variant"/>
    <property type="match status" value="1"/>
</dbReference>
<dbReference type="Proteomes" id="UP000237347">
    <property type="component" value="Unassembled WGS sequence"/>
</dbReference>
<reference evidence="1 2" key="1">
    <citation type="journal article" date="2018" name="Sci. Data">
        <title>The draft genome sequence of cork oak.</title>
        <authorList>
            <person name="Ramos A.M."/>
            <person name="Usie A."/>
            <person name="Barbosa P."/>
            <person name="Barros P.M."/>
            <person name="Capote T."/>
            <person name="Chaves I."/>
            <person name="Simoes F."/>
            <person name="Abreu I."/>
            <person name="Carrasquinho I."/>
            <person name="Faro C."/>
            <person name="Guimaraes J.B."/>
            <person name="Mendonca D."/>
            <person name="Nobrega F."/>
            <person name="Rodrigues L."/>
            <person name="Saibo N.J.M."/>
            <person name="Varela M.C."/>
            <person name="Egas C."/>
            <person name="Matos J."/>
            <person name="Miguel C.M."/>
            <person name="Oliveira M.M."/>
            <person name="Ricardo C.P."/>
            <person name="Goncalves S."/>
        </authorList>
    </citation>
    <scope>NUCLEOTIDE SEQUENCE [LARGE SCALE GENOMIC DNA]</scope>
    <source>
        <strain evidence="2">cv. HL8</strain>
    </source>
</reference>
<comment type="caution">
    <text evidence="1">The sequence shown here is derived from an EMBL/GenBank/DDBJ whole genome shotgun (WGS) entry which is preliminary data.</text>
</comment>
<organism evidence="1 2">
    <name type="scientific">Quercus suber</name>
    <name type="common">Cork oak</name>
    <dbReference type="NCBI Taxonomy" id="58331"/>
    <lineage>
        <taxon>Eukaryota</taxon>
        <taxon>Viridiplantae</taxon>
        <taxon>Streptophyta</taxon>
        <taxon>Embryophyta</taxon>
        <taxon>Tracheophyta</taxon>
        <taxon>Spermatophyta</taxon>
        <taxon>Magnoliopsida</taxon>
        <taxon>eudicotyledons</taxon>
        <taxon>Gunneridae</taxon>
        <taxon>Pentapetalae</taxon>
        <taxon>rosids</taxon>
        <taxon>fabids</taxon>
        <taxon>Fagales</taxon>
        <taxon>Fagaceae</taxon>
        <taxon>Quercus</taxon>
    </lineage>
</organism>
<keyword evidence="2" id="KW-1185">Reference proteome</keyword>
<name>A0AAW0J4V9_QUESU</name>
<dbReference type="InterPro" id="IPR011989">
    <property type="entry name" value="ARM-like"/>
</dbReference>
<dbReference type="AlphaFoldDB" id="A0AAW0J4V9"/>
<gene>
    <name evidence="1" type="ORF">CFP56_037512</name>
</gene>